<dbReference type="CDD" id="cd01167">
    <property type="entry name" value="bac_FRK"/>
    <property type="match status" value="1"/>
</dbReference>
<reference evidence="8" key="2">
    <citation type="journal article" date="2021" name="PeerJ">
        <title>Extensive microbial diversity within the chicken gut microbiome revealed by metagenomics and culture.</title>
        <authorList>
            <person name="Gilroy R."/>
            <person name="Ravi A."/>
            <person name="Getino M."/>
            <person name="Pursley I."/>
            <person name="Horton D.L."/>
            <person name="Alikhan N.F."/>
            <person name="Baker D."/>
            <person name="Gharbi K."/>
            <person name="Hall N."/>
            <person name="Watson M."/>
            <person name="Adriaenssens E.M."/>
            <person name="Foster-Nyarko E."/>
            <person name="Jarju S."/>
            <person name="Secka A."/>
            <person name="Antonio M."/>
            <person name="Oren A."/>
            <person name="Chaudhuri R.R."/>
            <person name="La Ragione R."/>
            <person name="Hildebrand F."/>
            <person name="Pallen M.J."/>
        </authorList>
    </citation>
    <scope>NUCLEOTIDE SEQUENCE</scope>
    <source>
        <strain evidence="8">13361</strain>
    </source>
</reference>
<dbReference type="Gene3D" id="3.40.1190.20">
    <property type="match status" value="1"/>
</dbReference>
<dbReference type="InterPro" id="IPR002139">
    <property type="entry name" value="Ribo/fructo_kinase"/>
</dbReference>
<keyword evidence="4 6" id="KW-0418">Kinase</keyword>
<feature type="domain" description="Carbohydrate kinase PfkB" evidence="7">
    <location>
        <begin position="1"/>
        <end position="305"/>
    </location>
</feature>
<dbReference type="InterPro" id="IPR029056">
    <property type="entry name" value="Ribokinase-like"/>
</dbReference>
<evidence type="ECO:0000256" key="4">
    <source>
        <dbReference type="ARBA" id="ARBA00022777"/>
    </source>
</evidence>
<keyword evidence="3" id="KW-0547">Nucleotide-binding</keyword>
<dbReference type="Pfam" id="PF00294">
    <property type="entry name" value="PfkB"/>
    <property type="match status" value="1"/>
</dbReference>
<dbReference type="PROSITE" id="PS00584">
    <property type="entry name" value="PFKB_KINASES_2"/>
    <property type="match status" value="1"/>
</dbReference>
<dbReference type="GO" id="GO:0008865">
    <property type="term" value="F:fructokinase activity"/>
    <property type="evidence" value="ECO:0007669"/>
    <property type="project" value="UniProtKB-ARBA"/>
</dbReference>
<organism evidence="8 9">
    <name type="scientific">Candidatus Faecousia excrementigallinarum</name>
    <dbReference type="NCBI Taxonomy" id="2840806"/>
    <lineage>
        <taxon>Bacteria</taxon>
        <taxon>Bacillati</taxon>
        <taxon>Bacillota</taxon>
        <taxon>Clostridia</taxon>
        <taxon>Eubacteriales</taxon>
        <taxon>Oscillospiraceae</taxon>
        <taxon>Faecousia</taxon>
    </lineage>
</organism>
<dbReference type="PRINTS" id="PR00990">
    <property type="entry name" value="RIBOKINASE"/>
</dbReference>
<evidence type="ECO:0000256" key="2">
    <source>
        <dbReference type="ARBA" id="ARBA00022679"/>
    </source>
</evidence>
<comment type="caution">
    <text evidence="8">The sequence shown here is derived from an EMBL/GenBank/DDBJ whole genome shotgun (WGS) entry which is preliminary data.</text>
</comment>
<dbReference type="InterPro" id="IPR011611">
    <property type="entry name" value="PfkB_dom"/>
</dbReference>
<reference evidence="8" key="1">
    <citation type="submission" date="2020-10" db="EMBL/GenBank/DDBJ databases">
        <authorList>
            <person name="Gilroy R."/>
        </authorList>
    </citation>
    <scope>NUCLEOTIDE SEQUENCE</scope>
    <source>
        <strain evidence="8">13361</strain>
    </source>
</reference>
<comment type="similarity">
    <text evidence="1 6">Belongs to the carbohydrate kinase PfkB family.</text>
</comment>
<dbReference type="EMBL" id="DVFK01000106">
    <property type="protein sequence ID" value="HIQ68344.1"/>
    <property type="molecule type" value="Genomic_DNA"/>
</dbReference>
<dbReference type="PANTHER" id="PTHR43085">
    <property type="entry name" value="HEXOKINASE FAMILY MEMBER"/>
    <property type="match status" value="1"/>
</dbReference>
<dbReference type="GO" id="GO:0006000">
    <property type="term" value="P:fructose metabolic process"/>
    <property type="evidence" value="ECO:0007669"/>
    <property type="project" value="UniProtKB-ARBA"/>
</dbReference>
<dbReference type="Proteomes" id="UP000886796">
    <property type="component" value="Unassembled WGS sequence"/>
</dbReference>
<keyword evidence="2 6" id="KW-0808">Transferase</keyword>
<evidence type="ECO:0000256" key="5">
    <source>
        <dbReference type="ARBA" id="ARBA00022840"/>
    </source>
</evidence>
<protein>
    <submittedName>
        <fullName evidence="8">Carbohydrate kinase</fullName>
    </submittedName>
</protein>
<gene>
    <name evidence="8" type="ORF">IAB74_07540</name>
</gene>
<dbReference type="SUPFAM" id="SSF53613">
    <property type="entry name" value="Ribokinase-like"/>
    <property type="match status" value="1"/>
</dbReference>
<accession>A0A9D1CNH0</accession>
<evidence type="ECO:0000256" key="6">
    <source>
        <dbReference type="RuleBase" id="RU003704"/>
    </source>
</evidence>
<proteinExistence type="inferred from homology"/>
<dbReference type="PANTHER" id="PTHR43085:SF1">
    <property type="entry name" value="PSEUDOURIDINE KINASE-RELATED"/>
    <property type="match status" value="1"/>
</dbReference>
<dbReference type="AlphaFoldDB" id="A0A9D1CNH0"/>
<evidence type="ECO:0000313" key="8">
    <source>
        <dbReference type="EMBL" id="HIQ68344.1"/>
    </source>
</evidence>
<evidence type="ECO:0000256" key="1">
    <source>
        <dbReference type="ARBA" id="ARBA00010688"/>
    </source>
</evidence>
<name>A0A9D1CNH0_9FIRM</name>
<evidence type="ECO:0000313" key="9">
    <source>
        <dbReference type="Proteomes" id="UP000886796"/>
    </source>
</evidence>
<keyword evidence="5" id="KW-0067">ATP-binding</keyword>
<dbReference type="GO" id="GO:0005524">
    <property type="term" value="F:ATP binding"/>
    <property type="evidence" value="ECO:0007669"/>
    <property type="project" value="UniProtKB-KW"/>
</dbReference>
<dbReference type="InterPro" id="IPR050306">
    <property type="entry name" value="PfkB_Carbo_kinase"/>
</dbReference>
<sequence length="316" mass="33224">MAKLVTIGEILIDLTQVGVTELGIPQFVANPGGAPANAAVAAAKLGADAGFIGCVGKDAFGALLRSTLVSQGVDIAGLAETDQAPTTLAVVSVDATGERSFQFYRKPGADICLHESLVDKRLLEAAEILHFGSVSLTADPSRTATMNAVRYAKDRGALITYDPNYRANLWPDEQTAVKAMRQPLPLVDVLKISDEETALLSGFSDPEEAAAALEAQGIPLVLVTLGADGVLYRFRGRTGRVSGFAIKVADTNGAGDTFFGAVLSCLVGKRLNQLGEDELREILRMANCAASITTSRPGAIPAMPTLREVQDKLGQR</sequence>
<dbReference type="InterPro" id="IPR002173">
    <property type="entry name" value="Carboh/pur_kinase_PfkB_CS"/>
</dbReference>
<evidence type="ECO:0000259" key="7">
    <source>
        <dbReference type="Pfam" id="PF00294"/>
    </source>
</evidence>
<evidence type="ECO:0000256" key="3">
    <source>
        <dbReference type="ARBA" id="ARBA00022741"/>
    </source>
</evidence>